<evidence type="ECO:0000313" key="3">
    <source>
        <dbReference type="Proteomes" id="UP000254866"/>
    </source>
</evidence>
<feature type="transmembrane region" description="Helical" evidence="1">
    <location>
        <begin position="118"/>
        <end position="140"/>
    </location>
</feature>
<dbReference type="Proteomes" id="UP000254866">
    <property type="component" value="Unassembled WGS sequence"/>
</dbReference>
<organism evidence="2 3">
    <name type="scientific">Venustampulla echinocandica</name>
    <dbReference type="NCBI Taxonomy" id="2656787"/>
    <lineage>
        <taxon>Eukaryota</taxon>
        <taxon>Fungi</taxon>
        <taxon>Dikarya</taxon>
        <taxon>Ascomycota</taxon>
        <taxon>Pezizomycotina</taxon>
        <taxon>Leotiomycetes</taxon>
        <taxon>Helotiales</taxon>
        <taxon>Pleuroascaceae</taxon>
        <taxon>Venustampulla</taxon>
    </lineage>
</organism>
<protein>
    <submittedName>
        <fullName evidence="2">Uncharacterized protein</fullName>
    </submittedName>
</protein>
<dbReference type="EMBL" id="NPIC01000002">
    <property type="protein sequence ID" value="RDL39104.1"/>
    <property type="molecule type" value="Genomic_DNA"/>
</dbReference>
<reference evidence="2 3" key="1">
    <citation type="journal article" date="2018" name="IMA Fungus">
        <title>IMA Genome-F 9: Draft genome sequence of Annulohypoxylon stygium, Aspergillus mulundensis, Berkeleyomyces basicola (syn. Thielaviopsis basicola), Ceratocystis smalleyi, two Cercospora beticola strains, Coleophoma cylindrospora, Fusarium fracticaudum, Phialophora cf. hyalina, and Morchella septimelata.</title>
        <authorList>
            <person name="Wingfield B.D."/>
            <person name="Bills G.F."/>
            <person name="Dong Y."/>
            <person name="Huang W."/>
            <person name="Nel W.J."/>
            <person name="Swalarsk-Parry B.S."/>
            <person name="Vaghefi N."/>
            <person name="Wilken P.M."/>
            <person name="An Z."/>
            <person name="de Beer Z.W."/>
            <person name="De Vos L."/>
            <person name="Chen L."/>
            <person name="Duong T.A."/>
            <person name="Gao Y."/>
            <person name="Hammerbacher A."/>
            <person name="Kikkert J.R."/>
            <person name="Li Y."/>
            <person name="Li H."/>
            <person name="Li K."/>
            <person name="Li Q."/>
            <person name="Liu X."/>
            <person name="Ma X."/>
            <person name="Naidoo K."/>
            <person name="Pethybridge S.J."/>
            <person name="Sun J."/>
            <person name="Steenkamp E.T."/>
            <person name="van der Nest M.A."/>
            <person name="van Wyk S."/>
            <person name="Wingfield M.J."/>
            <person name="Xiong C."/>
            <person name="Yue Q."/>
            <person name="Zhang X."/>
        </authorList>
    </citation>
    <scope>NUCLEOTIDE SEQUENCE [LARGE SCALE GENOMIC DNA]</scope>
    <source>
        <strain evidence="2 3">BP 5553</strain>
    </source>
</reference>
<proteinExistence type="predicted"/>
<keyword evidence="1" id="KW-1133">Transmembrane helix</keyword>
<dbReference type="RefSeq" id="XP_031871760.1">
    <property type="nucleotide sequence ID" value="XM_032012067.1"/>
</dbReference>
<evidence type="ECO:0000256" key="1">
    <source>
        <dbReference type="SAM" id="Phobius"/>
    </source>
</evidence>
<accession>A0A370TUA7</accession>
<sequence length="149" mass="17067">MTMPSPEMGEFKRKFNKLATKQLGIFAEKTRKKVAQELSHLEPPSYRAHLFDEALKYWMDSYAIEKRRMMRRGCGPSQDLDWINFLALASVPAKSTEMVPDVYANVSREESEGENKDPLGFTFFMVSILAGLGVLFLISISSHGWLWEI</sequence>
<name>A0A370TUA7_9HELO</name>
<keyword evidence="1" id="KW-0472">Membrane</keyword>
<keyword evidence="3" id="KW-1185">Reference proteome</keyword>
<evidence type="ECO:0000313" key="2">
    <source>
        <dbReference type="EMBL" id="RDL39104.1"/>
    </source>
</evidence>
<dbReference type="GeneID" id="43596293"/>
<gene>
    <name evidence="2" type="ORF">BP5553_03444</name>
</gene>
<keyword evidence="1" id="KW-0812">Transmembrane</keyword>
<comment type="caution">
    <text evidence="2">The sequence shown here is derived from an EMBL/GenBank/DDBJ whole genome shotgun (WGS) entry which is preliminary data.</text>
</comment>
<dbReference type="AlphaFoldDB" id="A0A370TUA7"/>